<feature type="binding site" evidence="17">
    <location>
        <position position="127"/>
    </location>
    <ligand>
        <name>[4Fe-4S] cluster</name>
        <dbReference type="ChEBI" id="CHEBI:49883"/>
        <label>1</label>
    </ligand>
</feature>
<evidence type="ECO:0000313" key="21">
    <source>
        <dbReference type="EMBL" id="RYC17446.1"/>
    </source>
</evidence>
<comment type="cofactor">
    <cofactor evidence="2">
        <name>[4Fe-4S] cluster</name>
        <dbReference type="ChEBI" id="CHEBI:49883"/>
    </cofactor>
</comment>
<dbReference type="AlphaFoldDB" id="A0A4Q2TJ99"/>
<feature type="binding site" evidence="17">
    <location>
        <position position="274"/>
    </location>
    <ligand>
        <name>[3Fe-4S] cluster</name>
        <dbReference type="ChEBI" id="CHEBI:21137"/>
    </ligand>
</feature>
<keyword evidence="9 17" id="KW-0479">Metal-binding</keyword>
<keyword evidence="10" id="KW-0732">Signal</keyword>
<evidence type="ECO:0000256" key="1">
    <source>
        <dbReference type="ARBA" id="ARBA00001927"/>
    </source>
</evidence>
<keyword evidence="13 17" id="KW-0411">Iron-sulfur</keyword>
<feature type="domain" description="Cytochrome-c3 hydrogenase C-terminal" evidence="20">
    <location>
        <begin position="211"/>
        <end position="284"/>
    </location>
</feature>
<feature type="compositionally biased region" description="Basic and acidic residues" evidence="18">
    <location>
        <begin position="330"/>
        <end position="343"/>
    </location>
</feature>
<evidence type="ECO:0000256" key="11">
    <source>
        <dbReference type="ARBA" id="ARBA00023002"/>
    </source>
</evidence>
<feature type="binding site" evidence="17">
    <location>
        <position position="253"/>
    </location>
    <ligand>
        <name>[3Fe-4S] cluster</name>
        <dbReference type="ChEBI" id="CHEBI:21137"/>
    </ligand>
</feature>
<evidence type="ECO:0000259" key="20">
    <source>
        <dbReference type="Pfam" id="PF14720"/>
    </source>
</evidence>
<evidence type="ECO:0000256" key="6">
    <source>
        <dbReference type="ARBA" id="ARBA00012082"/>
    </source>
</evidence>
<feature type="binding site" evidence="17">
    <location>
        <position position="244"/>
    </location>
    <ligand>
        <name>[4Fe-4S] cluster</name>
        <dbReference type="ChEBI" id="CHEBI:49883"/>
        <label>2</label>
    </ligand>
</feature>
<dbReference type="EC" id="1.12.99.6" evidence="6"/>
<dbReference type="OrthoDB" id="9766729at2"/>
<comment type="cofactor">
    <cofactor evidence="1">
        <name>[3Fe-4S] cluster</name>
        <dbReference type="ChEBI" id="CHEBI:21137"/>
    </cofactor>
</comment>
<evidence type="ECO:0000256" key="2">
    <source>
        <dbReference type="ARBA" id="ARBA00001966"/>
    </source>
</evidence>
<evidence type="ECO:0000256" key="10">
    <source>
        <dbReference type="ARBA" id="ARBA00022729"/>
    </source>
</evidence>
<organism evidence="21 22">
    <name type="scientific">Ciceribacter ferrooxidans</name>
    <dbReference type="NCBI Taxonomy" id="2509717"/>
    <lineage>
        <taxon>Bacteria</taxon>
        <taxon>Pseudomonadati</taxon>
        <taxon>Pseudomonadota</taxon>
        <taxon>Alphaproteobacteria</taxon>
        <taxon>Hyphomicrobiales</taxon>
        <taxon>Rhizobiaceae</taxon>
        <taxon>Ciceribacter</taxon>
    </lineage>
</organism>
<evidence type="ECO:0000256" key="3">
    <source>
        <dbReference type="ARBA" id="ARBA00004196"/>
    </source>
</evidence>
<feature type="domain" description="NADH:ubiquinone oxidoreductase-like 20kDa subunit" evidence="19">
    <location>
        <begin position="24"/>
        <end position="189"/>
    </location>
</feature>
<evidence type="ECO:0000256" key="9">
    <source>
        <dbReference type="ARBA" id="ARBA00022723"/>
    </source>
</evidence>
<feature type="binding site" evidence="17">
    <location>
        <position position="27"/>
    </location>
    <ligand>
        <name>[4Fe-4S] cluster</name>
        <dbReference type="ChEBI" id="CHEBI:49883"/>
        <label>1</label>
    </ligand>
</feature>
<dbReference type="SUPFAM" id="SSF56770">
    <property type="entry name" value="HydA/Nqo6-like"/>
    <property type="match status" value="1"/>
</dbReference>
<evidence type="ECO:0000256" key="12">
    <source>
        <dbReference type="ARBA" id="ARBA00023004"/>
    </source>
</evidence>
<dbReference type="PANTHER" id="PTHR30013">
    <property type="entry name" value="NIFE / NIFESE HYDROGENASE SMALL SUBUNIT FAMILY MEMBER"/>
    <property type="match status" value="1"/>
</dbReference>
<keyword evidence="22" id="KW-1185">Reference proteome</keyword>
<feature type="binding site" evidence="17">
    <location>
        <position position="175"/>
    </location>
    <ligand>
        <name>[4Fe-4S] cluster</name>
        <dbReference type="ChEBI" id="CHEBI:49883"/>
        <label>1</label>
    </ligand>
</feature>
<keyword evidence="8 17" id="KW-0004">4Fe-4S</keyword>
<keyword evidence="11" id="KW-0560">Oxidoreductase</keyword>
<accession>A0A4Q2TJ99</accession>
<dbReference type="PIRSF" id="PIRSF000310">
    <property type="entry name" value="NiFe_hyd_ssu"/>
    <property type="match status" value="1"/>
</dbReference>
<comment type="subunit">
    <text evidence="5">Heterodimer of a large and a small subunit.</text>
</comment>
<evidence type="ECO:0000256" key="16">
    <source>
        <dbReference type="ARBA" id="ARBA00048757"/>
    </source>
</evidence>
<dbReference type="InterPro" id="IPR001821">
    <property type="entry name" value="NiFe_hydrogenase_ssu"/>
</dbReference>
<dbReference type="GO" id="GO:0046872">
    <property type="term" value="F:metal ion binding"/>
    <property type="evidence" value="ECO:0007669"/>
    <property type="project" value="UniProtKB-KW"/>
</dbReference>
<comment type="similarity">
    <text evidence="4">Belongs to the [NiFe]/[NiFeSe] hydrogenase small subunit family.</text>
</comment>
<dbReference type="InterPro" id="IPR037148">
    <property type="entry name" value="NiFe-Hase_small_C_sf"/>
</dbReference>
<dbReference type="GO" id="GO:0051539">
    <property type="term" value="F:4 iron, 4 sulfur cluster binding"/>
    <property type="evidence" value="ECO:0007669"/>
    <property type="project" value="UniProtKB-KW"/>
</dbReference>
<evidence type="ECO:0000256" key="5">
    <source>
        <dbReference type="ARBA" id="ARBA00011771"/>
    </source>
</evidence>
<evidence type="ECO:0000259" key="19">
    <source>
        <dbReference type="Pfam" id="PF01058"/>
    </source>
</evidence>
<evidence type="ECO:0000256" key="7">
    <source>
        <dbReference type="ARBA" id="ARBA00022475"/>
    </source>
</evidence>
<dbReference type="InterPro" id="IPR037024">
    <property type="entry name" value="NiFe_Hase_small_N_sf"/>
</dbReference>
<dbReference type="Gene3D" id="4.10.480.10">
    <property type="entry name" value="Cytochrome-c3 hydrogenase, C-terminal domain"/>
    <property type="match status" value="1"/>
</dbReference>
<proteinExistence type="inferred from homology"/>
<dbReference type="Gene3D" id="3.40.50.700">
    <property type="entry name" value="NADH:ubiquinone oxidoreductase-like, 20kDa subunit"/>
    <property type="match status" value="1"/>
</dbReference>
<dbReference type="GO" id="GO:0044569">
    <property type="term" value="C:[Ni-Fe] hydrogenase complex"/>
    <property type="evidence" value="ECO:0007669"/>
    <property type="project" value="TreeGrafter"/>
</dbReference>
<dbReference type="GO" id="GO:0009055">
    <property type="term" value="F:electron transfer activity"/>
    <property type="evidence" value="ECO:0007669"/>
    <property type="project" value="TreeGrafter"/>
</dbReference>
<evidence type="ECO:0000256" key="13">
    <source>
        <dbReference type="ARBA" id="ARBA00023014"/>
    </source>
</evidence>
<keyword evidence="15 17" id="KW-0003">3Fe-4S</keyword>
<feature type="binding site" evidence="17">
    <location>
        <position position="24"/>
    </location>
    <ligand>
        <name>[4Fe-4S] cluster</name>
        <dbReference type="ChEBI" id="CHEBI:49883"/>
        <label>1</label>
    </ligand>
</feature>
<feature type="binding site" evidence="17">
    <location>
        <position position="271"/>
    </location>
    <ligand>
        <name>[3Fe-4S] cluster</name>
        <dbReference type="ChEBI" id="CHEBI:21137"/>
    </ligand>
</feature>
<dbReference type="Proteomes" id="UP000291088">
    <property type="component" value="Unassembled WGS sequence"/>
</dbReference>
<evidence type="ECO:0000256" key="17">
    <source>
        <dbReference type="PIRSR" id="PIRSR000310-1"/>
    </source>
</evidence>
<evidence type="ECO:0000256" key="14">
    <source>
        <dbReference type="ARBA" id="ARBA00023136"/>
    </source>
</evidence>
<dbReference type="GO" id="GO:0030313">
    <property type="term" value="C:cell envelope"/>
    <property type="evidence" value="ECO:0007669"/>
    <property type="project" value="UniProtKB-SubCell"/>
</dbReference>
<feature type="binding site" evidence="17">
    <location>
        <position position="217"/>
    </location>
    <ligand>
        <name>[4Fe-4S] cluster</name>
        <dbReference type="ChEBI" id="CHEBI:49883"/>
        <label>2</label>
    </ligand>
</feature>
<comment type="caution">
    <text evidence="21">The sequence shown here is derived from an EMBL/GenBank/DDBJ whole genome shotgun (WGS) entry which is preliminary data.</text>
</comment>
<comment type="catalytic activity">
    <reaction evidence="16">
        <text>H2 + A = AH2</text>
        <dbReference type="Rhea" id="RHEA:12116"/>
        <dbReference type="ChEBI" id="CHEBI:13193"/>
        <dbReference type="ChEBI" id="CHEBI:17499"/>
        <dbReference type="ChEBI" id="CHEBI:18276"/>
        <dbReference type="EC" id="1.12.99.6"/>
    </reaction>
</comment>
<feature type="binding site" evidence="17">
    <location>
        <position position="237"/>
    </location>
    <ligand>
        <name>[4Fe-4S] cluster</name>
        <dbReference type="ChEBI" id="CHEBI:49883"/>
        <label>2</label>
    </ligand>
</feature>
<comment type="subcellular location">
    <subcellularLocation>
        <location evidence="3">Cell envelope</location>
    </subcellularLocation>
</comment>
<sequence>MKDRERAGRRIRMTNLLWLQAGSCGGCTMSVLDHGARGWVRELQNFGIDLLWHPSLSEESGEEAIAILGDVAAGRTPLDFLCIEGSILRGPNGTGLYNRLAGTGRTMLSWVRELAPLADYCIAVGTCAAYGGVHAAQPDPAEASGLQYEGSISGGVLGPDFRARSGLPVINVAGCAPHPGWIMETLAALQMGDFDESDLDRLGRPKFFAKTLAHHGCERNEYYEFKASAEKLSDLGCLMEHLGCKATQAVGDCNQRSWNGGGSCTHGGFSCVACTSPGFEQTEDFLKTPKVGGIPVGLPLDMPKAWFVALAALSKSATPERVRQNATSDRVVRDPRRAGGHDE</sequence>
<dbReference type="InterPro" id="IPR027394">
    <property type="entry name" value="Cytochrome-c3_hydrogenase_C"/>
</dbReference>
<keyword evidence="14" id="KW-0472">Membrane</keyword>
<dbReference type="GO" id="GO:0033748">
    <property type="term" value="F:hydrogenase (acceptor) activity"/>
    <property type="evidence" value="ECO:0007669"/>
    <property type="project" value="UniProtKB-EC"/>
</dbReference>
<dbReference type="Pfam" id="PF14720">
    <property type="entry name" value="NiFe_hyd_SSU_C"/>
    <property type="match status" value="1"/>
</dbReference>
<evidence type="ECO:0000256" key="18">
    <source>
        <dbReference type="SAM" id="MobiDB-lite"/>
    </source>
</evidence>
<dbReference type="GO" id="GO:0016020">
    <property type="term" value="C:membrane"/>
    <property type="evidence" value="ECO:0007669"/>
    <property type="project" value="TreeGrafter"/>
</dbReference>
<dbReference type="PANTHER" id="PTHR30013:SF5">
    <property type="entry name" value="HYDROGENASE SMALL SUBUNIT"/>
    <property type="match status" value="1"/>
</dbReference>
<feature type="binding site" evidence="17">
    <location>
        <position position="214"/>
    </location>
    <ligand>
        <name>[4Fe-4S] cluster</name>
        <dbReference type="ChEBI" id="CHEBI:49883"/>
        <label>2</label>
    </ligand>
</feature>
<protein>
    <recommendedName>
        <fullName evidence="6">hydrogenase (acceptor)</fullName>
        <ecNumber evidence="6">1.12.99.6</ecNumber>
    </recommendedName>
</protein>
<evidence type="ECO:0000256" key="8">
    <source>
        <dbReference type="ARBA" id="ARBA00022485"/>
    </source>
</evidence>
<evidence type="ECO:0000256" key="4">
    <source>
        <dbReference type="ARBA" id="ARBA00006605"/>
    </source>
</evidence>
<evidence type="ECO:0000313" key="22">
    <source>
        <dbReference type="Proteomes" id="UP000291088"/>
    </source>
</evidence>
<dbReference type="GO" id="GO:0009061">
    <property type="term" value="P:anaerobic respiration"/>
    <property type="evidence" value="ECO:0007669"/>
    <property type="project" value="TreeGrafter"/>
</dbReference>
<keyword evidence="7" id="KW-1003">Cell membrane</keyword>
<dbReference type="GO" id="GO:0009375">
    <property type="term" value="C:ferredoxin hydrogenase complex"/>
    <property type="evidence" value="ECO:0007669"/>
    <property type="project" value="InterPro"/>
</dbReference>
<dbReference type="Pfam" id="PF01058">
    <property type="entry name" value="Oxidored_q6"/>
    <property type="match status" value="1"/>
</dbReference>
<feature type="region of interest" description="Disordered" evidence="18">
    <location>
        <begin position="320"/>
        <end position="343"/>
    </location>
</feature>
<dbReference type="GO" id="GO:0008901">
    <property type="term" value="F:ferredoxin hydrogenase activity"/>
    <property type="evidence" value="ECO:0007669"/>
    <property type="project" value="InterPro"/>
</dbReference>
<evidence type="ECO:0000256" key="15">
    <source>
        <dbReference type="ARBA" id="ARBA00023291"/>
    </source>
</evidence>
<name>A0A4Q2TJ99_9HYPH</name>
<keyword evidence="12 17" id="KW-0408">Iron</keyword>
<dbReference type="GO" id="GO:0051538">
    <property type="term" value="F:3 iron, 4 sulfur cluster binding"/>
    <property type="evidence" value="ECO:0007669"/>
    <property type="project" value="UniProtKB-KW"/>
</dbReference>
<dbReference type="InterPro" id="IPR006137">
    <property type="entry name" value="NADH_UbQ_OxRdtase-like_20kDa"/>
</dbReference>
<reference evidence="21 22" key="1">
    <citation type="submission" date="2019-01" db="EMBL/GenBank/DDBJ databases">
        <authorList>
            <person name="Deng T."/>
        </authorList>
    </citation>
    <scope>NUCLEOTIDE SEQUENCE [LARGE SCALE GENOMIC DNA]</scope>
    <source>
        <strain evidence="21 22">F8825</strain>
    </source>
</reference>
<dbReference type="EMBL" id="SDVB01000170">
    <property type="protein sequence ID" value="RYC17446.1"/>
    <property type="molecule type" value="Genomic_DNA"/>
</dbReference>
<gene>
    <name evidence="21" type="ORF">EUU22_05515</name>
</gene>
<dbReference type="PRINTS" id="PR00614">
    <property type="entry name" value="NIHGNASESMLL"/>
</dbReference>